<dbReference type="EMBL" id="CP098502">
    <property type="protein sequence ID" value="UTI62630.1"/>
    <property type="molecule type" value="Genomic_DNA"/>
</dbReference>
<name>A0ABY5DLC4_9ACTN</name>
<accession>A0ABY5DLC4</accession>
<gene>
    <name evidence="1" type="ORF">NBH00_14820</name>
</gene>
<sequence>MWSINQTAEFKKNALQLDASHKRFVDCFSGILTILARDPYEFSIPAFQDQESRVLRSRRFMDGFTVFVGFEVDDDTETVLLTWIERVPNAAHDPFEDEPDLPDADPW</sequence>
<reference evidence="1 2" key="1">
    <citation type="submission" date="2022-06" db="EMBL/GenBank/DDBJ databases">
        <title>Paraconexibacter antarcticus.</title>
        <authorList>
            <person name="Kim C.S."/>
        </authorList>
    </citation>
    <scope>NUCLEOTIDE SEQUENCE [LARGE SCALE GENOMIC DNA]</scope>
    <source>
        <strain evidence="1 2">02-257</strain>
    </source>
</reference>
<dbReference type="Proteomes" id="UP001056035">
    <property type="component" value="Chromosome"/>
</dbReference>
<proteinExistence type="predicted"/>
<protein>
    <recommendedName>
        <fullName evidence="3">Type II toxin-antitoxin system RelE/ParE family toxin</fullName>
    </recommendedName>
</protein>
<dbReference type="RefSeq" id="WP_254569367.1">
    <property type="nucleotide sequence ID" value="NZ_CP098502.1"/>
</dbReference>
<evidence type="ECO:0000313" key="2">
    <source>
        <dbReference type="Proteomes" id="UP001056035"/>
    </source>
</evidence>
<evidence type="ECO:0008006" key="3">
    <source>
        <dbReference type="Google" id="ProtNLM"/>
    </source>
</evidence>
<keyword evidence="2" id="KW-1185">Reference proteome</keyword>
<organism evidence="1 2">
    <name type="scientific">Paraconexibacter antarcticus</name>
    <dbReference type="NCBI Taxonomy" id="2949664"/>
    <lineage>
        <taxon>Bacteria</taxon>
        <taxon>Bacillati</taxon>
        <taxon>Actinomycetota</taxon>
        <taxon>Thermoleophilia</taxon>
        <taxon>Solirubrobacterales</taxon>
        <taxon>Paraconexibacteraceae</taxon>
        <taxon>Paraconexibacter</taxon>
    </lineage>
</organism>
<evidence type="ECO:0000313" key="1">
    <source>
        <dbReference type="EMBL" id="UTI62630.1"/>
    </source>
</evidence>